<reference evidence="3" key="1">
    <citation type="journal article" date="2013" name="Genome Announc.">
        <title>Genome sequence of the basidiomycetous yeast Pseudozyma antarctica T-34, a producer of the glycolipid biosurfactants mannosylerythritol lipids.</title>
        <authorList>
            <person name="Morita T."/>
            <person name="Koike H."/>
            <person name="Koyama Y."/>
            <person name="Hagiwara H."/>
            <person name="Ito E."/>
            <person name="Fukuoka T."/>
            <person name="Imura T."/>
            <person name="Machida M."/>
            <person name="Kitamoto D."/>
        </authorList>
    </citation>
    <scope>NUCLEOTIDE SEQUENCE [LARGE SCALE GENOMIC DNA]</scope>
    <source>
        <strain evidence="3">T-34</strain>
    </source>
</reference>
<name>M9MEW4_PSEA3</name>
<evidence type="ECO:0000313" key="2">
    <source>
        <dbReference type="EMBL" id="GAC73827.1"/>
    </source>
</evidence>
<dbReference type="EMBL" id="DF196775">
    <property type="protein sequence ID" value="GAC73827.1"/>
    <property type="molecule type" value="Genomic_DNA"/>
</dbReference>
<feature type="compositionally biased region" description="Polar residues" evidence="1">
    <location>
        <begin position="1"/>
        <end position="10"/>
    </location>
</feature>
<gene>
    <name evidence="2" type="ORF">PANT_9c00319</name>
</gene>
<evidence type="ECO:0000313" key="3">
    <source>
        <dbReference type="Proteomes" id="UP000011976"/>
    </source>
</evidence>
<dbReference type="Proteomes" id="UP000011976">
    <property type="component" value="Unassembled WGS sequence"/>
</dbReference>
<sequence length="76" mass="8255">MNVDVTSSSHMGKLAAGPDRKSPTRFANAVTVHSGFAEEAPIKRIGIYDNGSPIYQHLGSFGFSSPTVDLCEWDER</sequence>
<proteinExistence type="predicted"/>
<accession>M9MEW4</accession>
<protein>
    <submittedName>
        <fullName evidence="2">Uncharacterized protein</fullName>
    </submittedName>
</protein>
<organism evidence="2 3">
    <name type="scientific">Pseudozyma antarctica (strain T-34)</name>
    <name type="common">Yeast</name>
    <name type="synonym">Candida antarctica</name>
    <dbReference type="NCBI Taxonomy" id="1151754"/>
    <lineage>
        <taxon>Eukaryota</taxon>
        <taxon>Fungi</taxon>
        <taxon>Dikarya</taxon>
        <taxon>Basidiomycota</taxon>
        <taxon>Ustilaginomycotina</taxon>
        <taxon>Ustilaginomycetes</taxon>
        <taxon>Ustilaginales</taxon>
        <taxon>Ustilaginaceae</taxon>
        <taxon>Moesziomyces</taxon>
    </lineage>
</organism>
<dbReference type="AlphaFoldDB" id="M9MEW4"/>
<evidence type="ECO:0000256" key="1">
    <source>
        <dbReference type="SAM" id="MobiDB-lite"/>
    </source>
</evidence>
<feature type="region of interest" description="Disordered" evidence="1">
    <location>
        <begin position="1"/>
        <end position="23"/>
    </location>
</feature>